<protein>
    <submittedName>
        <fullName evidence="2">YceI-like domain-containing protein</fullName>
    </submittedName>
</protein>
<dbReference type="InterPro" id="IPR036761">
    <property type="entry name" value="TTHA0802/YceI-like_sf"/>
</dbReference>
<dbReference type="STRING" id="468056.SAMN05443549_10640"/>
<sequence>MKRIIVLSAIIILTGFKTFSQDKKITKTGKIIFEASVPSFEEVKAKNESVTCVVNIKTGEIASLALMRGFRFKVALMEEHFNENYIESDKYPKATFNGKIQGFDWDNIGNSPKEYKMNGILEVHGKSKEISTSVFLRKVDNGLEIVSDFKVKIKDFNIDIPKVLSMKVAETVNIKTLFLVK</sequence>
<dbReference type="AlphaFoldDB" id="A0A1M5M4Y6"/>
<dbReference type="OrthoDB" id="116832at2"/>
<dbReference type="SUPFAM" id="SSF101874">
    <property type="entry name" value="YceI-like"/>
    <property type="match status" value="1"/>
</dbReference>
<keyword evidence="3" id="KW-1185">Reference proteome</keyword>
<dbReference type="InterPro" id="IPR007372">
    <property type="entry name" value="Lipid/polyisoprenoid-bd_YceI"/>
</dbReference>
<feature type="domain" description="Lipid/polyisoprenoid-binding YceI-like" evidence="1">
    <location>
        <begin position="43"/>
        <end position="175"/>
    </location>
</feature>
<evidence type="ECO:0000313" key="3">
    <source>
        <dbReference type="Proteomes" id="UP000184516"/>
    </source>
</evidence>
<evidence type="ECO:0000313" key="2">
    <source>
        <dbReference type="EMBL" id="SHG72300.1"/>
    </source>
</evidence>
<proteinExistence type="predicted"/>
<reference evidence="3" key="1">
    <citation type="submission" date="2016-11" db="EMBL/GenBank/DDBJ databases">
        <authorList>
            <person name="Varghese N."/>
            <person name="Submissions S."/>
        </authorList>
    </citation>
    <scope>NUCLEOTIDE SEQUENCE [LARGE SCALE GENOMIC DNA]</scope>
    <source>
        <strain evidence="3">DSM 19978</strain>
    </source>
</reference>
<dbReference type="RefSeq" id="WP_073371292.1">
    <property type="nucleotide sequence ID" value="NZ_FQWB01000006.1"/>
</dbReference>
<evidence type="ECO:0000259" key="1">
    <source>
        <dbReference type="Pfam" id="PF04264"/>
    </source>
</evidence>
<name>A0A1M5M4Y6_9FLAO</name>
<accession>A0A1M5M4Y6</accession>
<gene>
    <name evidence="2" type="ORF">SAMN05443549_10640</name>
</gene>
<dbReference type="Proteomes" id="UP000184516">
    <property type="component" value="Unassembled WGS sequence"/>
</dbReference>
<dbReference type="Gene3D" id="2.40.128.110">
    <property type="entry name" value="Lipid/polyisoprenoid-binding, YceI-like"/>
    <property type="match status" value="1"/>
</dbReference>
<organism evidence="2 3">
    <name type="scientific">Flavobacterium fluvii</name>
    <dbReference type="NCBI Taxonomy" id="468056"/>
    <lineage>
        <taxon>Bacteria</taxon>
        <taxon>Pseudomonadati</taxon>
        <taxon>Bacteroidota</taxon>
        <taxon>Flavobacteriia</taxon>
        <taxon>Flavobacteriales</taxon>
        <taxon>Flavobacteriaceae</taxon>
        <taxon>Flavobacterium</taxon>
    </lineage>
</organism>
<dbReference type="EMBL" id="FQWB01000006">
    <property type="protein sequence ID" value="SHG72300.1"/>
    <property type="molecule type" value="Genomic_DNA"/>
</dbReference>
<dbReference type="Pfam" id="PF04264">
    <property type="entry name" value="YceI"/>
    <property type="match status" value="1"/>
</dbReference>